<evidence type="ECO:0000313" key="3">
    <source>
        <dbReference type="EMBL" id="SPC33467.1"/>
    </source>
</evidence>
<dbReference type="Pfam" id="PF00499">
    <property type="entry name" value="Oxidored_q3"/>
    <property type="match status" value="1"/>
</dbReference>
<feature type="transmembrane region" description="Helical" evidence="2">
    <location>
        <begin position="136"/>
        <end position="158"/>
    </location>
</feature>
<sequence>MSDPYFIAVSAITIASAIIALEFRELIYGAIALAITLLGIAMFFVLLDAAFVAMFQITVYVGAVVVLIIFTIMLVRRESWLKLDEGGRRRVMGAVVALAVIGLVGALLAGSSIARWQASENAPTLIQIGEEMLTYYSPAFIALALTLAASVIGALVLAKVERGKEREGGGVEREAEGEESAEGVGSEEENRVGEQEWEGKSK</sequence>
<feature type="region of interest" description="Disordered" evidence="1">
    <location>
        <begin position="162"/>
        <end position="202"/>
    </location>
</feature>
<keyword evidence="3" id="KW-0560">Oxidoreductase</keyword>
<dbReference type="PANTHER" id="PTHR33269">
    <property type="entry name" value="NADH-UBIQUINONE OXIDOREDUCTASE CHAIN 6"/>
    <property type="match status" value="1"/>
</dbReference>
<dbReference type="EMBL" id="LT981265">
    <property type="protein sequence ID" value="SPC33467.1"/>
    <property type="molecule type" value="Genomic_DNA"/>
</dbReference>
<feature type="compositionally biased region" description="Basic and acidic residues" evidence="1">
    <location>
        <begin position="162"/>
        <end position="174"/>
    </location>
</feature>
<dbReference type="InterPro" id="IPR042106">
    <property type="entry name" value="Nuo/plastoQ_OxRdtase_6_NuoJ"/>
</dbReference>
<dbReference type="KEGG" id="ncv:NCAV_0270"/>
<reference evidence="4" key="1">
    <citation type="submission" date="2018-01" db="EMBL/GenBank/DDBJ databases">
        <authorList>
            <person name="Kerou L M."/>
        </authorList>
    </citation>
    <scope>NUCLEOTIDE SEQUENCE [LARGE SCALE GENOMIC DNA]</scope>
    <source>
        <strain evidence="4">SCU2</strain>
    </source>
</reference>
<gene>
    <name evidence="3" type="primary">nuoJ</name>
    <name evidence="3" type="ORF">NCAV_0270</name>
</gene>
<keyword evidence="2" id="KW-0472">Membrane</keyword>
<organism evidence="3 4">
    <name type="scientific">Candidatus Nitrosocaldus cavascurensis</name>
    <dbReference type="NCBI Taxonomy" id="2058097"/>
    <lineage>
        <taxon>Archaea</taxon>
        <taxon>Nitrososphaerota</taxon>
        <taxon>Nitrososphaeria</taxon>
        <taxon>Candidatus Nitrosocaldales</taxon>
        <taxon>Candidatus Nitrosocaldaceae</taxon>
        <taxon>Candidatus Nitrosocaldus</taxon>
    </lineage>
</organism>
<feature type="transmembrane region" description="Helical" evidence="2">
    <location>
        <begin position="95"/>
        <end position="116"/>
    </location>
</feature>
<keyword evidence="4" id="KW-1185">Reference proteome</keyword>
<dbReference type="RefSeq" id="WP_103287715.1">
    <property type="nucleotide sequence ID" value="NZ_LT981265.1"/>
</dbReference>
<keyword evidence="2" id="KW-1133">Transmembrane helix</keyword>
<keyword evidence="2" id="KW-0812">Transmembrane</keyword>
<feature type="transmembrane region" description="Helical" evidence="2">
    <location>
        <begin position="6"/>
        <end position="23"/>
    </location>
</feature>
<dbReference type="GeneID" id="41594372"/>
<proteinExistence type="predicted"/>
<evidence type="ECO:0000256" key="1">
    <source>
        <dbReference type="SAM" id="MobiDB-lite"/>
    </source>
</evidence>
<dbReference type="Gene3D" id="1.20.120.1200">
    <property type="entry name" value="NADH-ubiquinone/plastoquinone oxidoreductase chain 6, subunit NuoJ"/>
    <property type="match status" value="1"/>
</dbReference>
<evidence type="ECO:0000256" key="2">
    <source>
        <dbReference type="SAM" id="Phobius"/>
    </source>
</evidence>
<dbReference type="Proteomes" id="UP000236248">
    <property type="component" value="Chromosome NCAV"/>
</dbReference>
<feature type="compositionally biased region" description="Basic and acidic residues" evidence="1">
    <location>
        <begin position="188"/>
        <end position="202"/>
    </location>
</feature>
<feature type="transmembrane region" description="Helical" evidence="2">
    <location>
        <begin position="57"/>
        <end position="75"/>
    </location>
</feature>
<dbReference type="EC" id="1.6.5.11" evidence="3"/>
<dbReference type="PANTHER" id="PTHR33269:SF17">
    <property type="entry name" value="NADH-UBIQUINONE OXIDOREDUCTASE CHAIN 6"/>
    <property type="match status" value="1"/>
</dbReference>
<dbReference type="GO" id="GO:0016491">
    <property type="term" value="F:oxidoreductase activity"/>
    <property type="evidence" value="ECO:0007669"/>
    <property type="project" value="UniProtKB-KW"/>
</dbReference>
<protein>
    <submittedName>
        <fullName evidence="3">NADH-quinone oxidoreductase subunit J</fullName>
        <ecNumber evidence="3">1.6.5.11</ecNumber>
    </submittedName>
</protein>
<dbReference type="InterPro" id="IPR001457">
    <property type="entry name" value="NADH_UbQ/plastoQ_OxRdtase_su6"/>
</dbReference>
<feature type="transmembrane region" description="Helical" evidence="2">
    <location>
        <begin position="30"/>
        <end position="51"/>
    </location>
</feature>
<evidence type="ECO:0000313" key="4">
    <source>
        <dbReference type="Proteomes" id="UP000236248"/>
    </source>
</evidence>
<dbReference type="GO" id="GO:0008137">
    <property type="term" value="F:NADH dehydrogenase (ubiquinone) activity"/>
    <property type="evidence" value="ECO:0007669"/>
    <property type="project" value="InterPro"/>
</dbReference>
<dbReference type="AlphaFoldDB" id="A0A2K5APB9"/>
<name>A0A2K5APB9_9ARCH</name>
<accession>A0A2K5APB9</accession>
<feature type="compositionally biased region" description="Acidic residues" evidence="1">
    <location>
        <begin position="175"/>
        <end position="187"/>
    </location>
</feature>